<evidence type="ECO:0000313" key="3">
    <source>
        <dbReference type="Proteomes" id="UP000037600"/>
    </source>
</evidence>
<keyword evidence="1" id="KW-0732">Signal</keyword>
<dbReference type="InterPro" id="IPR010869">
    <property type="entry name" value="DUF1501"/>
</dbReference>
<reference evidence="2 3" key="1">
    <citation type="submission" date="2015-04" db="EMBL/GenBank/DDBJ databases">
        <title>Draft Genome Sequence of the Novel Agar-Digesting Marine Bacterium Q1.</title>
        <authorList>
            <person name="Li Y."/>
            <person name="Li D."/>
            <person name="Chen G."/>
            <person name="Du Z."/>
        </authorList>
    </citation>
    <scope>NUCLEOTIDE SEQUENCE [LARGE SCALE GENOMIC DNA]</scope>
    <source>
        <strain evidence="2 3">Q1</strain>
    </source>
</reference>
<dbReference type="RefSeq" id="WP_048692551.1">
    <property type="nucleotide sequence ID" value="NZ_KQ130491.1"/>
</dbReference>
<dbReference type="PANTHER" id="PTHR43737:SF1">
    <property type="entry name" value="DUF1501 DOMAIN-CONTAINING PROTEIN"/>
    <property type="match status" value="1"/>
</dbReference>
<dbReference type="Proteomes" id="UP000037600">
    <property type="component" value="Unassembled WGS sequence"/>
</dbReference>
<keyword evidence="3" id="KW-1185">Reference proteome</keyword>
<dbReference type="SUPFAM" id="SSF53649">
    <property type="entry name" value="Alkaline phosphatase-like"/>
    <property type="match status" value="1"/>
</dbReference>
<dbReference type="PANTHER" id="PTHR43737">
    <property type="entry name" value="BLL7424 PROTEIN"/>
    <property type="match status" value="1"/>
</dbReference>
<organism evidence="2 3">
    <name type="scientific">Catenovulum maritimum</name>
    <dbReference type="NCBI Taxonomy" id="1513271"/>
    <lineage>
        <taxon>Bacteria</taxon>
        <taxon>Pseudomonadati</taxon>
        <taxon>Pseudomonadota</taxon>
        <taxon>Gammaproteobacteria</taxon>
        <taxon>Alteromonadales</taxon>
        <taxon>Alteromonadaceae</taxon>
        <taxon>Catenovulum</taxon>
    </lineage>
</organism>
<protein>
    <submittedName>
        <fullName evidence="2">Sulfatase</fullName>
    </submittedName>
</protein>
<dbReference type="OrthoDB" id="9783759at2"/>
<dbReference type="EMBL" id="LAZL01000016">
    <property type="protein sequence ID" value="KMT65050.1"/>
    <property type="molecule type" value="Genomic_DNA"/>
</dbReference>
<dbReference type="STRING" id="1513271.XM47_11265"/>
<dbReference type="InterPro" id="IPR019546">
    <property type="entry name" value="TAT_signal_bac_arc"/>
</dbReference>
<sequence length="510" mass="56607">MKNLFNSNVQSASTRSAQIDKILQQEMAQLKRRDFLKKSGYMLGGAALGSMFANQATAAGQTLDFTRPMDAPLSPLPPQYAAKAKRVIYMHMVGGPSQLEMFDYKPELEKYDGRDTPQSFLEGKQFAFISGTPKLLGPQFPFKQHGQSGAWISDRLPHLAKHADDICFIKSMKTDQFNHAPAQVLMHTGSALSGKPSIGAWATYALGTMNQNLPGFIALTSGKNAPDGGKQLWGSGFLPSVYQGVECRKQGDPVLYLSNPKEVSRPLRRRILDAIADLNQQSYNTVGDPETLTRTSQYEMAYRMQLEASDAFDISKESETTLENYGAEVGKASFANNCVIARRLAERGVRYIQLFDYAWDHHGVGEAGSVDLGIRNKCKDIDRPMAALLEDLKQRGMLEDTLVIWGGEFGRTPMRENRAGQDMLFAGRDHHTDAFTMWMAGGGVKGGYTHGETDELGYEVVNDKVEIADLHATILYLLGFNHYDLNYRFQGLNQRLTGVEHPQIISQILA</sequence>
<dbReference type="PROSITE" id="PS51318">
    <property type="entry name" value="TAT"/>
    <property type="match status" value="1"/>
</dbReference>
<comment type="caution">
    <text evidence="2">The sequence shown here is derived from an EMBL/GenBank/DDBJ whole genome shotgun (WGS) entry which is preliminary data.</text>
</comment>
<accession>A0A0J8GQJ7</accession>
<evidence type="ECO:0000256" key="1">
    <source>
        <dbReference type="ARBA" id="ARBA00022729"/>
    </source>
</evidence>
<dbReference type="AlphaFoldDB" id="A0A0J8GQJ7"/>
<dbReference type="InterPro" id="IPR006311">
    <property type="entry name" value="TAT_signal"/>
</dbReference>
<dbReference type="InterPro" id="IPR017850">
    <property type="entry name" value="Alkaline_phosphatase_core_sf"/>
</dbReference>
<dbReference type="Gene3D" id="3.40.720.10">
    <property type="entry name" value="Alkaline Phosphatase, subunit A"/>
    <property type="match status" value="1"/>
</dbReference>
<evidence type="ECO:0000313" key="2">
    <source>
        <dbReference type="EMBL" id="KMT65050.1"/>
    </source>
</evidence>
<name>A0A0J8GQJ7_9ALTE</name>
<gene>
    <name evidence="2" type="ORF">XM47_11265</name>
</gene>
<dbReference type="Pfam" id="PF07394">
    <property type="entry name" value="DUF1501"/>
    <property type="match status" value="1"/>
</dbReference>
<dbReference type="NCBIfam" id="TIGR01409">
    <property type="entry name" value="TAT_signal_seq"/>
    <property type="match status" value="1"/>
</dbReference>
<proteinExistence type="predicted"/>
<dbReference type="PATRIC" id="fig|1513271.3.peg.2296"/>